<evidence type="ECO:0000259" key="7">
    <source>
        <dbReference type="Pfam" id="PF20511"/>
    </source>
</evidence>
<evidence type="ECO:0000256" key="4">
    <source>
        <dbReference type="ARBA" id="ARBA00030762"/>
    </source>
</evidence>
<dbReference type="AlphaFoldDB" id="A0A1Z8BB17"/>
<dbReference type="InterPro" id="IPR014628">
    <property type="entry name" value="Man6P_isomerase_Firm_short"/>
</dbReference>
<keyword evidence="1 5" id="KW-0479">Metal-binding</keyword>
<accession>A0A1Z8BB17</accession>
<protein>
    <recommendedName>
        <fullName evidence="3">Phosphohexomutase</fullName>
    </recommendedName>
    <alternativeName>
        <fullName evidence="4">Phosphomannose isomerase</fullName>
    </alternativeName>
</protein>
<organism evidence="9 10">
    <name type="scientific">Nonlabens dokdonensis</name>
    <dbReference type="NCBI Taxonomy" id="328515"/>
    <lineage>
        <taxon>Bacteria</taxon>
        <taxon>Pseudomonadati</taxon>
        <taxon>Bacteroidota</taxon>
        <taxon>Flavobacteriia</taxon>
        <taxon>Flavobacteriales</taxon>
        <taxon>Flavobacteriaceae</taxon>
        <taxon>Nonlabens</taxon>
    </lineage>
</organism>
<evidence type="ECO:0000256" key="6">
    <source>
        <dbReference type="PIRSR" id="PIRSR036894-2"/>
    </source>
</evidence>
<dbReference type="GO" id="GO:0008270">
    <property type="term" value="F:zinc ion binding"/>
    <property type="evidence" value="ECO:0007669"/>
    <property type="project" value="InterPro"/>
</dbReference>
<dbReference type="InterPro" id="IPR051804">
    <property type="entry name" value="Carb_Metab_Reg_Kinase/Isom"/>
</dbReference>
<dbReference type="Pfam" id="PF20511">
    <property type="entry name" value="PMI_typeI_cat"/>
    <property type="match status" value="1"/>
</dbReference>
<proteinExistence type="predicted"/>
<dbReference type="GO" id="GO:0005975">
    <property type="term" value="P:carbohydrate metabolic process"/>
    <property type="evidence" value="ECO:0007669"/>
    <property type="project" value="InterPro"/>
</dbReference>
<evidence type="ECO:0000256" key="5">
    <source>
        <dbReference type="PIRSR" id="PIRSR036894-1"/>
    </source>
</evidence>
<reference evidence="10" key="1">
    <citation type="journal article" date="2017" name="Proc. Natl. Acad. Sci. U.S.A.">
        <title>Simulation of Deepwater Horizon oil plume reveals substrate specialization within a complex community of hydrocarbon-degraders.</title>
        <authorList>
            <person name="Hu P."/>
            <person name="Dubinsky E.A."/>
            <person name="Probst A.J."/>
            <person name="Wang J."/>
            <person name="Sieber C.M.K."/>
            <person name="Tom L.M."/>
            <person name="Gardinali P."/>
            <person name="Banfield J.F."/>
            <person name="Atlas R.M."/>
            <person name="Andersen G.L."/>
        </authorList>
    </citation>
    <scope>NUCLEOTIDE SEQUENCE [LARGE SCALE GENOMIC DNA]</scope>
</reference>
<name>A0A1Z8BB17_9FLAO</name>
<dbReference type="Pfam" id="PF21621">
    <property type="entry name" value="MPI_cupin_dom"/>
    <property type="match status" value="1"/>
</dbReference>
<evidence type="ECO:0000313" key="10">
    <source>
        <dbReference type="Proteomes" id="UP000196102"/>
    </source>
</evidence>
<comment type="caution">
    <text evidence="9">The sequence shown here is derived from an EMBL/GenBank/DDBJ whole genome shotgun (WGS) entry which is preliminary data.</text>
</comment>
<dbReference type="InterPro" id="IPR049071">
    <property type="entry name" value="MPI_cupin_dom"/>
</dbReference>
<dbReference type="PANTHER" id="PTHR42742">
    <property type="entry name" value="TRANSCRIPTIONAL REPRESSOR MPRA"/>
    <property type="match status" value="1"/>
</dbReference>
<dbReference type="InterPro" id="IPR046457">
    <property type="entry name" value="PMI_typeI_cat"/>
</dbReference>
<dbReference type="RefSeq" id="WP_303685771.1">
    <property type="nucleotide sequence ID" value="NZ_CAJXYO010000018.1"/>
</dbReference>
<keyword evidence="9" id="KW-0413">Isomerase</keyword>
<comment type="cofactor">
    <cofactor evidence="5">
        <name>Zn(2+)</name>
        <dbReference type="ChEBI" id="CHEBI:29105"/>
    </cofactor>
    <text evidence="5">Binds 1 zinc ion per subunit.</text>
</comment>
<feature type="binding site" evidence="5">
    <location>
        <position position="120"/>
    </location>
    <ligand>
        <name>Zn(2+)</name>
        <dbReference type="ChEBI" id="CHEBI:29105"/>
    </ligand>
</feature>
<dbReference type="CDD" id="cd07010">
    <property type="entry name" value="cupin_PMI_type_I_N_bac"/>
    <property type="match status" value="1"/>
</dbReference>
<feature type="active site" evidence="6">
    <location>
        <position position="198"/>
    </location>
</feature>
<evidence type="ECO:0000259" key="8">
    <source>
        <dbReference type="Pfam" id="PF21621"/>
    </source>
</evidence>
<dbReference type="Proteomes" id="UP000196102">
    <property type="component" value="Unassembled WGS sequence"/>
</dbReference>
<dbReference type="InterPro" id="IPR014710">
    <property type="entry name" value="RmlC-like_jellyroll"/>
</dbReference>
<dbReference type="PANTHER" id="PTHR42742:SF3">
    <property type="entry name" value="FRUCTOKINASE"/>
    <property type="match status" value="1"/>
</dbReference>
<evidence type="ECO:0000313" key="9">
    <source>
        <dbReference type="EMBL" id="OUS19784.1"/>
    </source>
</evidence>
<sequence>MKFYPLKFKPVFHYRIWGGERLKTHFRKDYDEESIGETWEISAVPGSETLVENGVYAGKTINELVTVYHEDFIGKSVYKKYKGEFPLLIKFIDAKKPLSIQVHPNDQLAKERHNSFGKNEMWYIMPSFEDATITVGFNQEIDKESYQEHLKNNTLTDVLNEIKVSEGDAFYIPTGRIHAIGKGVVLAEIQQSSDVTYRIYDYDRKDAVTGKKRQLHTDHALDAIDFELQDSYHTDYDRKINQTNELINTPFFNSNFLQVQGNLKRDYSHLDSFVIYMCVKGNGTLINDGMSYKLGFGECLLLPAGLADVQLEATHMELLEIYM</sequence>
<dbReference type="SUPFAM" id="SSF51182">
    <property type="entry name" value="RmlC-like cupins"/>
    <property type="match status" value="1"/>
</dbReference>
<dbReference type="GO" id="GO:0004476">
    <property type="term" value="F:mannose-6-phosphate isomerase activity"/>
    <property type="evidence" value="ECO:0007669"/>
    <property type="project" value="InterPro"/>
</dbReference>
<feature type="binding site" evidence="5">
    <location>
        <position position="103"/>
    </location>
    <ligand>
        <name>Zn(2+)</name>
        <dbReference type="ChEBI" id="CHEBI:29105"/>
    </ligand>
</feature>
<gene>
    <name evidence="9" type="ORF">A9Q93_02305</name>
</gene>
<feature type="domain" description="Phosphomannose isomerase type I catalytic" evidence="7">
    <location>
        <begin position="7"/>
        <end position="115"/>
    </location>
</feature>
<evidence type="ECO:0000256" key="2">
    <source>
        <dbReference type="ARBA" id="ARBA00022833"/>
    </source>
</evidence>
<evidence type="ECO:0000256" key="3">
    <source>
        <dbReference type="ARBA" id="ARBA00029741"/>
    </source>
</evidence>
<dbReference type="PIRSF" id="PIRSF036894">
    <property type="entry name" value="PMI_Firm_short"/>
    <property type="match status" value="1"/>
</dbReference>
<dbReference type="EMBL" id="MAAX01000036">
    <property type="protein sequence ID" value="OUS19784.1"/>
    <property type="molecule type" value="Genomic_DNA"/>
</dbReference>
<keyword evidence="2 5" id="KW-0862">Zinc</keyword>
<evidence type="ECO:0000256" key="1">
    <source>
        <dbReference type="ARBA" id="ARBA00022723"/>
    </source>
</evidence>
<dbReference type="InterPro" id="IPR011051">
    <property type="entry name" value="RmlC_Cupin_sf"/>
</dbReference>
<feature type="binding site" evidence="5">
    <location>
        <position position="178"/>
    </location>
    <ligand>
        <name>Zn(2+)</name>
        <dbReference type="ChEBI" id="CHEBI:29105"/>
    </ligand>
</feature>
<dbReference type="Gene3D" id="2.60.120.10">
    <property type="entry name" value="Jelly Rolls"/>
    <property type="match status" value="2"/>
</dbReference>
<feature type="domain" description="Mannose-6-phosphate isomerase cupin" evidence="8">
    <location>
        <begin position="247"/>
        <end position="322"/>
    </location>
</feature>